<protein>
    <submittedName>
        <fullName evidence="1">Uncharacterized protein</fullName>
    </submittedName>
</protein>
<dbReference type="EMBL" id="CM046514">
    <property type="protein sequence ID" value="KAI8651017.1"/>
    <property type="molecule type" value="Genomic_DNA"/>
</dbReference>
<gene>
    <name evidence="1" type="ORF">NCS57_01437400</name>
</gene>
<name>A0ACC0QE18_9HYPO</name>
<comment type="caution">
    <text evidence="1">The sequence shown here is derived from an EMBL/GenBank/DDBJ whole genome shotgun (WGS) entry which is preliminary data.</text>
</comment>
<organism evidence="1 2">
    <name type="scientific">Fusarium keratoplasticum</name>
    <dbReference type="NCBI Taxonomy" id="1328300"/>
    <lineage>
        <taxon>Eukaryota</taxon>
        <taxon>Fungi</taxon>
        <taxon>Dikarya</taxon>
        <taxon>Ascomycota</taxon>
        <taxon>Pezizomycotina</taxon>
        <taxon>Sordariomycetes</taxon>
        <taxon>Hypocreomycetidae</taxon>
        <taxon>Hypocreales</taxon>
        <taxon>Nectriaceae</taxon>
        <taxon>Fusarium</taxon>
        <taxon>Fusarium solani species complex</taxon>
    </lineage>
</organism>
<reference evidence="1" key="1">
    <citation type="submission" date="2022-06" db="EMBL/GenBank/DDBJ databases">
        <title>Fusarium solani species complex genomes reveal bases of compartmentalisation and animal pathogenesis.</title>
        <authorList>
            <person name="Tsai I.J."/>
        </authorList>
    </citation>
    <scope>NUCLEOTIDE SEQUENCE</scope>
    <source>
        <strain evidence="1">Fu6.1</strain>
    </source>
</reference>
<sequence>MSEEASKLAKLMRILFVSLLSSIAPTNMSGTAPSGPSPGSHARAVEQTPLDANQHGQAQNIIDETKDTYGPTTVDASIGYMIDAGDGDAGLSDRLDDMSNQPKLKGGSAGTERKAATLDKRGFKVGEKADLHDLAQQKQP</sequence>
<dbReference type="Proteomes" id="UP001065298">
    <property type="component" value="Chromosome 12"/>
</dbReference>
<evidence type="ECO:0000313" key="2">
    <source>
        <dbReference type="Proteomes" id="UP001065298"/>
    </source>
</evidence>
<keyword evidence="2" id="KW-1185">Reference proteome</keyword>
<proteinExistence type="predicted"/>
<accession>A0ACC0QE18</accession>
<evidence type="ECO:0000313" key="1">
    <source>
        <dbReference type="EMBL" id="KAI8651017.1"/>
    </source>
</evidence>